<name>A0ABV9EI57_9ACTN</name>
<dbReference type="InterPro" id="IPR014284">
    <property type="entry name" value="RNA_pol_sigma-70_dom"/>
</dbReference>
<dbReference type="InterPro" id="IPR007627">
    <property type="entry name" value="RNA_pol_sigma70_r2"/>
</dbReference>
<organism evidence="8 9">
    <name type="scientific">Sphaerisporangium corydalis</name>
    <dbReference type="NCBI Taxonomy" id="1441875"/>
    <lineage>
        <taxon>Bacteria</taxon>
        <taxon>Bacillati</taxon>
        <taxon>Actinomycetota</taxon>
        <taxon>Actinomycetes</taxon>
        <taxon>Streptosporangiales</taxon>
        <taxon>Streptosporangiaceae</taxon>
        <taxon>Sphaerisporangium</taxon>
    </lineage>
</organism>
<comment type="similarity">
    <text evidence="1">Belongs to the sigma-70 factor family. ECF subfamily.</text>
</comment>
<dbReference type="PANTHER" id="PTHR47756:SF2">
    <property type="entry name" value="BLL6612 PROTEIN"/>
    <property type="match status" value="1"/>
</dbReference>
<protein>
    <submittedName>
        <fullName evidence="8">RNA polymerase sigma factor</fullName>
    </submittedName>
</protein>
<dbReference type="NCBIfam" id="TIGR02937">
    <property type="entry name" value="sigma70-ECF"/>
    <property type="match status" value="1"/>
</dbReference>
<dbReference type="Gene3D" id="1.10.10.10">
    <property type="entry name" value="Winged helix-like DNA-binding domain superfamily/Winged helix DNA-binding domain"/>
    <property type="match status" value="1"/>
</dbReference>
<dbReference type="RefSeq" id="WP_262845731.1">
    <property type="nucleotide sequence ID" value="NZ_JANZYP010000041.1"/>
</dbReference>
<keyword evidence="3" id="KW-0731">Sigma factor</keyword>
<gene>
    <name evidence="8" type="ORF">ACFO8L_22275</name>
</gene>
<keyword evidence="4" id="KW-0804">Transcription</keyword>
<evidence type="ECO:0000256" key="2">
    <source>
        <dbReference type="ARBA" id="ARBA00023015"/>
    </source>
</evidence>
<keyword evidence="9" id="KW-1185">Reference proteome</keyword>
<accession>A0ABV9EI57</accession>
<evidence type="ECO:0000256" key="1">
    <source>
        <dbReference type="ARBA" id="ARBA00010641"/>
    </source>
</evidence>
<keyword evidence="2" id="KW-0805">Transcription regulation</keyword>
<evidence type="ECO:0000259" key="6">
    <source>
        <dbReference type="Pfam" id="PF08281"/>
    </source>
</evidence>
<dbReference type="EMBL" id="JBHSFN010000013">
    <property type="protein sequence ID" value="MFC4588833.1"/>
    <property type="molecule type" value="Genomic_DNA"/>
</dbReference>
<dbReference type="SUPFAM" id="SSF88659">
    <property type="entry name" value="Sigma3 and sigma4 domains of RNA polymerase sigma factors"/>
    <property type="match status" value="1"/>
</dbReference>
<sequence>MGTADVEAVWRVESARIVAALTRFTGDFGLAEDAAQEAVAEALVSWPRASPANPAGWLMATARRRAIDAIRRRAALQDRYALLAADPAADRTIDPEIDPDRIDDDVLALMFVSCHPVLSREARVALTLRVVGGLSSEEIARAFLVPVPTVQARITRGKKTIAAAGVPFELPPAAERRERLGGVLSVLYVIFTEGSTATSGDRLLRPELAYEAIRLARTLAALQPDEPEVHGLLALCELTAARFPARTGPDGTPILLEDQNRRLWDLPAIRRGLTALAMASAHPRHTSAGESTRGLGPYGLQAAIAAVHASAPSVEATDWDRIVLLYETLGRVAPSPVVDLNRAVAVAMASGPAQALAIVDDLIASNRLPGSHLVPTVRGELLARLDRRPEARAELELAARLCPNQPERSVLLRKAAALA</sequence>
<proteinExistence type="inferred from homology"/>
<evidence type="ECO:0000313" key="9">
    <source>
        <dbReference type="Proteomes" id="UP001595891"/>
    </source>
</evidence>
<reference evidence="9" key="1">
    <citation type="journal article" date="2019" name="Int. J. Syst. Evol. Microbiol.">
        <title>The Global Catalogue of Microorganisms (GCM) 10K type strain sequencing project: providing services to taxonomists for standard genome sequencing and annotation.</title>
        <authorList>
            <consortium name="The Broad Institute Genomics Platform"/>
            <consortium name="The Broad Institute Genome Sequencing Center for Infectious Disease"/>
            <person name="Wu L."/>
            <person name="Ma J."/>
        </authorList>
    </citation>
    <scope>NUCLEOTIDE SEQUENCE [LARGE SCALE GENOMIC DNA]</scope>
    <source>
        <strain evidence="9">CCUG 49560</strain>
    </source>
</reference>
<feature type="domain" description="RNA polymerase sigma factor 70 region 4 type 2" evidence="6">
    <location>
        <begin position="112"/>
        <end position="160"/>
    </location>
</feature>
<dbReference type="InterPro" id="IPR013249">
    <property type="entry name" value="RNA_pol_sigma70_r4_t2"/>
</dbReference>
<dbReference type="InterPro" id="IPR036388">
    <property type="entry name" value="WH-like_DNA-bd_sf"/>
</dbReference>
<dbReference type="Proteomes" id="UP001595891">
    <property type="component" value="Unassembled WGS sequence"/>
</dbReference>
<dbReference type="Pfam" id="PF04542">
    <property type="entry name" value="Sigma70_r2"/>
    <property type="match status" value="1"/>
</dbReference>
<dbReference type="InterPro" id="IPR013324">
    <property type="entry name" value="RNA_pol_sigma_r3/r4-like"/>
</dbReference>
<feature type="domain" description="RNA polymerase sigma-70 region 2" evidence="5">
    <location>
        <begin position="16"/>
        <end position="74"/>
    </location>
</feature>
<dbReference type="Pfam" id="PF20239">
    <property type="entry name" value="DUF6596"/>
    <property type="match status" value="1"/>
</dbReference>
<evidence type="ECO:0000256" key="3">
    <source>
        <dbReference type="ARBA" id="ARBA00023082"/>
    </source>
</evidence>
<dbReference type="SUPFAM" id="SSF88946">
    <property type="entry name" value="Sigma2 domain of RNA polymerase sigma factors"/>
    <property type="match status" value="1"/>
</dbReference>
<evidence type="ECO:0000259" key="5">
    <source>
        <dbReference type="Pfam" id="PF04542"/>
    </source>
</evidence>
<feature type="domain" description="DUF6596" evidence="7">
    <location>
        <begin position="179"/>
        <end position="279"/>
    </location>
</feature>
<evidence type="ECO:0000313" key="8">
    <source>
        <dbReference type="EMBL" id="MFC4588833.1"/>
    </source>
</evidence>
<comment type="caution">
    <text evidence="8">The sequence shown here is derived from an EMBL/GenBank/DDBJ whole genome shotgun (WGS) entry which is preliminary data.</text>
</comment>
<dbReference type="Gene3D" id="1.10.1740.10">
    <property type="match status" value="1"/>
</dbReference>
<evidence type="ECO:0000259" key="7">
    <source>
        <dbReference type="Pfam" id="PF20239"/>
    </source>
</evidence>
<evidence type="ECO:0000256" key="4">
    <source>
        <dbReference type="ARBA" id="ARBA00023163"/>
    </source>
</evidence>
<dbReference type="InterPro" id="IPR013325">
    <property type="entry name" value="RNA_pol_sigma_r2"/>
</dbReference>
<dbReference type="InterPro" id="IPR046531">
    <property type="entry name" value="DUF6596"/>
</dbReference>
<dbReference type="Pfam" id="PF08281">
    <property type="entry name" value="Sigma70_r4_2"/>
    <property type="match status" value="1"/>
</dbReference>
<dbReference type="PANTHER" id="PTHR47756">
    <property type="entry name" value="BLL6612 PROTEIN-RELATED"/>
    <property type="match status" value="1"/>
</dbReference>